<dbReference type="InterPro" id="IPR033752">
    <property type="entry name" value="MetA_family"/>
</dbReference>
<dbReference type="InterPro" id="IPR029062">
    <property type="entry name" value="Class_I_gatase-like"/>
</dbReference>
<protein>
    <submittedName>
        <fullName evidence="5">Homoserine O-succinyltransferase</fullName>
        <ecNumber evidence="5">2.3.1.46</ecNumber>
    </submittedName>
</protein>
<keyword evidence="3 5" id="KW-0808">Transferase</keyword>
<dbReference type="NCBIfam" id="TIGR01001">
    <property type="entry name" value="metA"/>
    <property type="match status" value="1"/>
</dbReference>
<dbReference type="InterPro" id="IPR005697">
    <property type="entry name" value="HST_MetA"/>
</dbReference>
<evidence type="ECO:0000256" key="3">
    <source>
        <dbReference type="ARBA" id="ARBA00022679"/>
    </source>
</evidence>
<dbReference type="EMBL" id="KC503381">
    <property type="protein sequence ID" value="AGT02547.1"/>
    <property type="molecule type" value="Genomic_DNA"/>
</dbReference>
<keyword evidence="2" id="KW-0028">Amino-acid biosynthesis</keyword>
<dbReference type="PANTHER" id="PTHR20919:SF0">
    <property type="entry name" value="HOMOSERINE O-SUCCINYLTRANSFERASE"/>
    <property type="match status" value="1"/>
</dbReference>
<dbReference type="PANTHER" id="PTHR20919">
    <property type="entry name" value="HOMOSERINE O-SUCCINYLTRANSFERASE"/>
    <property type="match status" value="1"/>
</dbReference>
<proteinExistence type="inferred from homology"/>
<keyword evidence="1" id="KW-0963">Cytoplasm</keyword>
<dbReference type="AlphaFoldDB" id="U5KL70"/>
<dbReference type="EC" id="2.3.1.46" evidence="5"/>
<dbReference type="Gene3D" id="3.40.50.880">
    <property type="match status" value="1"/>
</dbReference>
<dbReference type="PIRSF" id="PIRSF000450">
    <property type="entry name" value="H_ser_succinyltr"/>
    <property type="match status" value="1"/>
</dbReference>
<keyword evidence="4 5" id="KW-0012">Acyltransferase</keyword>
<dbReference type="GO" id="GO:0008652">
    <property type="term" value="P:amino acid biosynthetic process"/>
    <property type="evidence" value="ECO:0007669"/>
    <property type="project" value="UniProtKB-KW"/>
</dbReference>
<evidence type="ECO:0000256" key="2">
    <source>
        <dbReference type="ARBA" id="ARBA00022605"/>
    </source>
</evidence>
<evidence type="ECO:0000256" key="4">
    <source>
        <dbReference type="ARBA" id="ARBA00023315"/>
    </source>
</evidence>
<dbReference type="SUPFAM" id="SSF52317">
    <property type="entry name" value="Class I glutamine amidotransferase-like"/>
    <property type="match status" value="1"/>
</dbReference>
<dbReference type="Pfam" id="PF04204">
    <property type="entry name" value="HTS"/>
    <property type="match status" value="1"/>
</dbReference>
<evidence type="ECO:0000256" key="1">
    <source>
        <dbReference type="ARBA" id="ARBA00022490"/>
    </source>
</evidence>
<evidence type="ECO:0000313" key="5">
    <source>
        <dbReference type="EMBL" id="AGT02547.1"/>
    </source>
</evidence>
<dbReference type="GO" id="GO:0008899">
    <property type="term" value="F:homoserine O-succinyltransferase activity"/>
    <property type="evidence" value="ECO:0007669"/>
    <property type="project" value="UniProtKB-EC"/>
</dbReference>
<reference evidence="5" key="1">
    <citation type="submission" date="2013-01" db="EMBL/GenBank/DDBJ databases">
        <title>Genomic Cooperation Between Trypanosomatids and Their Bacterial Endosymbionts in the Synthesis of Essential Amino Acids Heavily Influenced by Multiple Lateral Gene Transfer Events.</title>
        <authorList>
            <person name="Alves J.M.P."/>
            <person name="Klein C."/>
            <person name="Maia da Silva F."/>
            <person name="Costa Martins A.G."/>
            <person name="Serrano M.G."/>
            <person name="Buck G.A."/>
            <person name="Vasconcelos A.T.R."/>
            <person name="France-Sagot M."/>
            <person name="Teixeira M.M.G."/>
            <person name="Motta M.C.M."/>
            <person name="Camargo E.P."/>
        </authorList>
    </citation>
    <scope>NUCLEOTIDE SEQUENCE</scope>
</reference>
<dbReference type="GO" id="GO:0005737">
    <property type="term" value="C:cytoplasm"/>
    <property type="evidence" value="ECO:0007669"/>
    <property type="project" value="InterPro"/>
</dbReference>
<accession>U5KL70</accession>
<name>U5KL70_HERMU</name>
<dbReference type="HAMAP" id="MF_00295">
    <property type="entry name" value="MetA_acyltransf"/>
    <property type="match status" value="1"/>
</dbReference>
<organism evidence="5">
    <name type="scientific">Herpetomonas muscarum</name>
    <dbReference type="NCBI Taxonomy" id="5718"/>
    <lineage>
        <taxon>Eukaryota</taxon>
        <taxon>Discoba</taxon>
        <taxon>Euglenozoa</taxon>
        <taxon>Kinetoplastea</taxon>
        <taxon>Metakinetoplastina</taxon>
        <taxon>Trypanosomatida</taxon>
        <taxon>Trypanosomatidae</taxon>
        <taxon>Herpetomonas</taxon>
    </lineage>
</organism>
<sequence>MPINVPEGLPAIEALVKEHIFILEESRATAQDIRPIQVAVLNLMPLKIATETDLIRPLSNSPLQVDITLVRLDSHIPKTTPYEHLLEFYTSFSEIEEKKRKFDGFIVTGAPIEEMPFEEVRYWAELQKIMTWAETNVTSTLYICWAAQAALYHKYGVPKHPLKEKTFGVFEINNCQPGNPLLRGFDDVFYAPHSRHTEVRKGDLERLIPAGEVEILCEGDDVGVHLLVGRKGRDVYVTGHAEYAPYTLDAEYQRDVKKGRDIQVPVNYYRNNNPDDGIVVRWRGHGNLMYTNWLNHLVYQNTPYNINDVK</sequence>
<dbReference type="CDD" id="cd03131">
    <property type="entry name" value="GATase1_HTS"/>
    <property type="match status" value="1"/>
</dbReference>